<reference evidence="2" key="1">
    <citation type="submission" date="2022-03" db="EMBL/GenBank/DDBJ databases">
        <authorList>
            <person name="Tunstrom K."/>
        </authorList>
    </citation>
    <scope>NUCLEOTIDE SEQUENCE</scope>
</reference>
<dbReference type="Proteomes" id="UP001153954">
    <property type="component" value="Unassembled WGS sequence"/>
</dbReference>
<evidence type="ECO:0000313" key="3">
    <source>
        <dbReference type="Proteomes" id="UP001153954"/>
    </source>
</evidence>
<keyword evidence="1" id="KW-0812">Transmembrane</keyword>
<protein>
    <submittedName>
        <fullName evidence="2">Uncharacterized protein</fullName>
    </submittedName>
</protein>
<comment type="caution">
    <text evidence="2">The sequence shown here is derived from an EMBL/GenBank/DDBJ whole genome shotgun (WGS) entry which is preliminary data.</text>
</comment>
<evidence type="ECO:0000313" key="2">
    <source>
        <dbReference type="EMBL" id="CAH2090424.1"/>
    </source>
</evidence>
<proteinExistence type="predicted"/>
<dbReference type="AlphaFoldDB" id="A0AAU9TRZ1"/>
<accession>A0AAU9TRZ1</accession>
<organism evidence="2 3">
    <name type="scientific">Euphydryas editha</name>
    <name type="common">Edith's checkerspot</name>
    <dbReference type="NCBI Taxonomy" id="104508"/>
    <lineage>
        <taxon>Eukaryota</taxon>
        <taxon>Metazoa</taxon>
        <taxon>Ecdysozoa</taxon>
        <taxon>Arthropoda</taxon>
        <taxon>Hexapoda</taxon>
        <taxon>Insecta</taxon>
        <taxon>Pterygota</taxon>
        <taxon>Neoptera</taxon>
        <taxon>Endopterygota</taxon>
        <taxon>Lepidoptera</taxon>
        <taxon>Glossata</taxon>
        <taxon>Ditrysia</taxon>
        <taxon>Papilionoidea</taxon>
        <taxon>Nymphalidae</taxon>
        <taxon>Nymphalinae</taxon>
        <taxon>Euphydryas</taxon>
    </lineage>
</organism>
<keyword evidence="1" id="KW-0472">Membrane</keyword>
<keyword evidence="1" id="KW-1133">Transmembrane helix</keyword>
<feature type="transmembrane region" description="Helical" evidence="1">
    <location>
        <begin position="110"/>
        <end position="135"/>
    </location>
</feature>
<keyword evidence="3" id="KW-1185">Reference proteome</keyword>
<gene>
    <name evidence="2" type="ORF">EEDITHA_LOCUS6384</name>
</gene>
<evidence type="ECO:0000256" key="1">
    <source>
        <dbReference type="SAM" id="Phobius"/>
    </source>
</evidence>
<name>A0AAU9TRZ1_EUPED</name>
<sequence length="184" mass="20971">MESETSRTIRRHKQEEDSWRRRCGCLRTSEKLKQILDSFPSPPPPTPDHQELKPFTPLGNTCISAYCTHVRQSIPSNKVTKLCRDSSVLCDTVISPKKDHGRSWRVVSELVQLVQMSVTATALALYYLIYCYMQLIYYTLRSALYFHNADGAMKITIGVVTITSIVVAFNLILKIERLIGFSLN</sequence>
<feature type="transmembrane region" description="Helical" evidence="1">
    <location>
        <begin position="155"/>
        <end position="173"/>
    </location>
</feature>
<dbReference type="EMBL" id="CAKOGL010000009">
    <property type="protein sequence ID" value="CAH2090424.1"/>
    <property type="molecule type" value="Genomic_DNA"/>
</dbReference>